<dbReference type="OrthoDB" id="10056483at2759"/>
<dbReference type="EMBL" id="REGN01013961">
    <property type="protein sequence ID" value="RMZ93250.1"/>
    <property type="molecule type" value="Genomic_DNA"/>
</dbReference>
<dbReference type="Proteomes" id="UP000276133">
    <property type="component" value="Unassembled WGS sequence"/>
</dbReference>
<evidence type="ECO:0000313" key="1">
    <source>
        <dbReference type="EMBL" id="RMZ93250.1"/>
    </source>
</evidence>
<feature type="non-terminal residue" evidence="1">
    <location>
        <position position="95"/>
    </location>
</feature>
<comment type="caution">
    <text evidence="1">The sequence shown here is derived from an EMBL/GenBank/DDBJ whole genome shotgun (WGS) entry which is preliminary data.</text>
</comment>
<gene>
    <name evidence="1" type="ORF">BpHYR1_036341</name>
</gene>
<keyword evidence="2" id="KW-1185">Reference proteome</keyword>
<protein>
    <recommendedName>
        <fullName evidence="3">RNA-directed DNA polymerase from mobile element jockey-like</fullName>
    </recommendedName>
</protein>
<proteinExistence type="predicted"/>
<name>A0A3M7P337_BRAPC</name>
<accession>A0A3M7P337</accession>
<reference evidence="1 2" key="1">
    <citation type="journal article" date="2018" name="Sci. Rep.">
        <title>Genomic signatures of local adaptation to the degree of environmental predictability in rotifers.</title>
        <authorList>
            <person name="Franch-Gras L."/>
            <person name="Hahn C."/>
            <person name="Garcia-Roger E.M."/>
            <person name="Carmona M.J."/>
            <person name="Serra M."/>
            <person name="Gomez A."/>
        </authorList>
    </citation>
    <scope>NUCLEOTIDE SEQUENCE [LARGE SCALE GENOMIC DNA]</scope>
    <source>
        <strain evidence="1">HYR1</strain>
    </source>
</reference>
<evidence type="ECO:0008006" key="3">
    <source>
        <dbReference type="Google" id="ProtNLM"/>
    </source>
</evidence>
<evidence type="ECO:0000313" key="2">
    <source>
        <dbReference type="Proteomes" id="UP000276133"/>
    </source>
</evidence>
<dbReference type="AlphaFoldDB" id="A0A3M7P337"/>
<sequence length="95" mass="11126">MRTPLGSSALKDEYKKLKLMVKATRRSYEEHIIRESKNNPKLIYGYLNHQRKQKDKIRSLSNINGDLFVDKNIITNLLIDQFQESFSIDCGKQLP</sequence>
<organism evidence="1 2">
    <name type="scientific">Brachionus plicatilis</name>
    <name type="common">Marine rotifer</name>
    <name type="synonym">Brachionus muelleri</name>
    <dbReference type="NCBI Taxonomy" id="10195"/>
    <lineage>
        <taxon>Eukaryota</taxon>
        <taxon>Metazoa</taxon>
        <taxon>Spiralia</taxon>
        <taxon>Gnathifera</taxon>
        <taxon>Rotifera</taxon>
        <taxon>Eurotatoria</taxon>
        <taxon>Monogononta</taxon>
        <taxon>Pseudotrocha</taxon>
        <taxon>Ploima</taxon>
        <taxon>Brachionidae</taxon>
        <taxon>Brachionus</taxon>
    </lineage>
</organism>